<gene>
    <name evidence="2" type="ORF">DW016_11070</name>
</gene>
<dbReference type="RefSeq" id="WP_117493616.1">
    <property type="nucleotide sequence ID" value="NZ_CALBAT010000022.1"/>
</dbReference>
<evidence type="ECO:0000313" key="2">
    <source>
        <dbReference type="EMBL" id="RGE86032.1"/>
    </source>
</evidence>
<name>A0A3E3K0P8_9FIRM</name>
<evidence type="ECO:0000256" key="1">
    <source>
        <dbReference type="SAM" id="Phobius"/>
    </source>
</evidence>
<evidence type="ECO:0000313" key="3">
    <source>
        <dbReference type="Proteomes" id="UP000261080"/>
    </source>
</evidence>
<dbReference type="Proteomes" id="UP000261080">
    <property type="component" value="Unassembled WGS sequence"/>
</dbReference>
<dbReference type="OrthoDB" id="1938165at2"/>
<keyword evidence="3" id="KW-1185">Reference proteome</keyword>
<proteinExistence type="predicted"/>
<feature type="transmembrane region" description="Helical" evidence="1">
    <location>
        <begin position="12"/>
        <end position="32"/>
    </location>
</feature>
<dbReference type="EMBL" id="QVLX01000006">
    <property type="protein sequence ID" value="RGE86032.1"/>
    <property type="molecule type" value="Genomic_DNA"/>
</dbReference>
<sequence length="69" mass="7778">MEEKGFFQTRAGRLTIAFCIIMVAFALMLNGLRLNNDILCLVGFLLTAGALLYSPMEGHLYARLKKIER</sequence>
<organism evidence="2 3">
    <name type="scientific">Sellimonas intestinalis</name>
    <dbReference type="NCBI Taxonomy" id="1653434"/>
    <lineage>
        <taxon>Bacteria</taxon>
        <taxon>Bacillati</taxon>
        <taxon>Bacillota</taxon>
        <taxon>Clostridia</taxon>
        <taxon>Lachnospirales</taxon>
        <taxon>Lachnospiraceae</taxon>
        <taxon>Sellimonas</taxon>
    </lineage>
</organism>
<protein>
    <submittedName>
        <fullName evidence="2">Uncharacterized protein</fullName>
    </submittedName>
</protein>
<keyword evidence="1" id="KW-0812">Transmembrane</keyword>
<keyword evidence="1" id="KW-0472">Membrane</keyword>
<keyword evidence="1" id="KW-1133">Transmembrane helix</keyword>
<reference evidence="2 3" key="1">
    <citation type="submission" date="2018-08" db="EMBL/GenBank/DDBJ databases">
        <title>A genome reference for cultivated species of the human gut microbiota.</title>
        <authorList>
            <person name="Zou Y."/>
            <person name="Xue W."/>
            <person name="Luo G."/>
        </authorList>
    </citation>
    <scope>NUCLEOTIDE SEQUENCE [LARGE SCALE GENOMIC DNA]</scope>
    <source>
        <strain evidence="2 3">AF37-2AT</strain>
    </source>
</reference>
<accession>A0A3E3K0P8</accession>
<dbReference type="AlphaFoldDB" id="A0A3E3K0P8"/>
<feature type="transmembrane region" description="Helical" evidence="1">
    <location>
        <begin position="38"/>
        <end position="56"/>
    </location>
</feature>
<comment type="caution">
    <text evidence="2">The sequence shown here is derived from an EMBL/GenBank/DDBJ whole genome shotgun (WGS) entry which is preliminary data.</text>
</comment>